<keyword evidence="5" id="KW-0418">Kinase</keyword>
<evidence type="ECO:0000256" key="3">
    <source>
        <dbReference type="ARBA" id="ARBA00022679"/>
    </source>
</evidence>
<dbReference type="GO" id="GO:0005524">
    <property type="term" value="F:ATP binding"/>
    <property type="evidence" value="ECO:0007669"/>
    <property type="project" value="UniProtKB-KW"/>
</dbReference>
<name>A0ABD1H4E9_SALDI</name>
<evidence type="ECO:0000256" key="7">
    <source>
        <dbReference type="ARBA" id="ARBA00022909"/>
    </source>
</evidence>
<keyword evidence="6" id="KW-0067">ATP-binding</keyword>
<accession>A0ABD1H4E9</accession>
<protein>
    <recommendedName>
        <fullName evidence="2">2-amino-4-hydroxy-6-hydroxymethyldihydropteridine diphosphokinase</fullName>
        <ecNumber evidence="2">2.7.6.3</ecNumber>
    </recommendedName>
</protein>
<evidence type="ECO:0000259" key="8">
    <source>
        <dbReference type="PROSITE" id="PS00794"/>
    </source>
</evidence>
<evidence type="ECO:0000256" key="5">
    <source>
        <dbReference type="ARBA" id="ARBA00022777"/>
    </source>
</evidence>
<reference evidence="9 10" key="1">
    <citation type="submission" date="2024-06" db="EMBL/GenBank/DDBJ databases">
        <title>A chromosome level genome sequence of Diviner's sage (Salvia divinorum).</title>
        <authorList>
            <person name="Ford S.A."/>
            <person name="Ro D.-K."/>
            <person name="Ness R.W."/>
            <person name="Phillips M.A."/>
        </authorList>
    </citation>
    <scope>NUCLEOTIDE SEQUENCE [LARGE SCALE GENOMIC DNA]</scope>
    <source>
        <strain evidence="9">SAF-2024a</strain>
        <tissue evidence="9">Leaf</tissue>
    </source>
</reference>
<dbReference type="InterPro" id="IPR000550">
    <property type="entry name" value="Hppk"/>
</dbReference>
<dbReference type="InterPro" id="IPR035907">
    <property type="entry name" value="Hppk_sf"/>
</dbReference>
<evidence type="ECO:0000256" key="6">
    <source>
        <dbReference type="ARBA" id="ARBA00022840"/>
    </source>
</evidence>
<comment type="pathway">
    <text evidence="1">Cofactor biosynthesis; tetrahydrofolate biosynthesis; 2-amino-4-hydroxy-6-hydroxymethyl-7,8-dihydropteridine diphosphate from 7,8-dihydroneopterin triphosphate: step 4/4.</text>
</comment>
<evidence type="ECO:0000313" key="9">
    <source>
        <dbReference type="EMBL" id="KAL1551147.1"/>
    </source>
</evidence>
<dbReference type="Pfam" id="PF01288">
    <property type="entry name" value="HPPK"/>
    <property type="match status" value="1"/>
</dbReference>
<keyword evidence="3" id="KW-0808">Transferase</keyword>
<dbReference type="EMBL" id="JBEAFC010000007">
    <property type="protein sequence ID" value="KAL1551147.1"/>
    <property type="molecule type" value="Genomic_DNA"/>
</dbReference>
<evidence type="ECO:0000313" key="10">
    <source>
        <dbReference type="Proteomes" id="UP001567538"/>
    </source>
</evidence>
<dbReference type="EC" id="2.7.6.3" evidence="2"/>
<dbReference type="GO" id="GO:0046656">
    <property type="term" value="P:folic acid biosynthetic process"/>
    <property type="evidence" value="ECO:0007669"/>
    <property type="project" value="UniProtKB-KW"/>
</dbReference>
<dbReference type="SUPFAM" id="SSF55083">
    <property type="entry name" value="6-hydroxymethyl-7,8-dihydropterin pyrophosphokinase, HPPK"/>
    <property type="match status" value="1"/>
</dbReference>
<evidence type="ECO:0000256" key="1">
    <source>
        <dbReference type="ARBA" id="ARBA00005051"/>
    </source>
</evidence>
<dbReference type="AlphaFoldDB" id="A0ABD1H4E9"/>
<keyword evidence="7" id="KW-0289">Folate biosynthesis</keyword>
<dbReference type="Proteomes" id="UP001567538">
    <property type="component" value="Unassembled WGS sequence"/>
</dbReference>
<evidence type="ECO:0000256" key="4">
    <source>
        <dbReference type="ARBA" id="ARBA00022741"/>
    </source>
</evidence>
<gene>
    <name evidence="9" type="ORF">AAHA92_19027</name>
</gene>
<organism evidence="9 10">
    <name type="scientific">Salvia divinorum</name>
    <name type="common">Maria pastora</name>
    <name type="synonym">Diviner's sage</name>
    <dbReference type="NCBI Taxonomy" id="28513"/>
    <lineage>
        <taxon>Eukaryota</taxon>
        <taxon>Viridiplantae</taxon>
        <taxon>Streptophyta</taxon>
        <taxon>Embryophyta</taxon>
        <taxon>Tracheophyta</taxon>
        <taxon>Spermatophyta</taxon>
        <taxon>Magnoliopsida</taxon>
        <taxon>eudicotyledons</taxon>
        <taxon>Gunneridae</taxon>
        <taxon>Pentapetalae</taxon>
        <taxon>asterids</taxon>
        <taxon>lamiids</taxon>
        <taxon>Lamiales</taxon>
        <taxon>Lamiaceae</taxon>
        <taxon>Nepetoideae</taxon>
        <taxon>Mentheae</taxon>
        <taxon>Salviinae</taxon>
        <taxon>Salvia</taxon>
        <taxon>Salvia subgen. Calosphace</taxon>
    </lineage>
</organism>
<sequence>MQNTTLGPRCPEKAFLGMNFIKQVVPVKYGGRAAKTSFAAARLCLSRPFHDAPVEVNSEEQEVVIALGSNPGDRPRFLNSAVRGTTNLGPHKLLAALKEIERDLGRTAGIRYGPRPIDLDILFYGSRTVNTDSLTIPRERIWERPFVLAPLIDLLGVQADNETVNIGTRCQTIRVGSLRRGRSWEANRSLGRMGWKECCQLGTGCGVGLQSPLSWGF</sequence>
<comment type="caution">
    <text evidence="9">The sequence shown here is derived from an EMBL/GenBank/DDBJ whole genome shotgun (WGS) entry which is preliminary data.</text>
</comment>
<dbReference type="PANTHER" id="PTHR43071:SF1">
    <property type="entry name" value="2-AMINO-4-HYDROXY-6-HYDROXYMETHYLDIHYDROPTERIDINE PYROPHOSPHOKINASE"/>
    <property type="match status" value="1"/>
</dbReference>
<evidence type="ECO:0000256" key="2">
    <source>
        <dbReference type="ARBA" id="ARBA00013253"/>
    </source>
</evidence>
<dbReference type="Gene3D" id="3.30.70.560">
    <property type="entry name" value="7,8-Dihydro-6-hydroxymethylpterin-pyrophosphokinase HPPK"/>
    <property type="match status" value="1"/>
</dbReference>
<keyword evidence="10" id="KW-1185">Reference proteome</keyword>
<dbReference type="GO" id="GO:0016301">
    <property type="term" value="F:kinase activity"/>
    <property type="evidence" value="ECO:0007669"/>
    <property type="project" value="UniProtKB-KW"/>
</dbReference>
<keyword evidence="4" id="KW-0547">Nucleotide-binding</keyword>
<dbReference type="GO" id="GO:0003848">
    <property type="term" value="F:2-amino-4-hydroxy-6-hydroxymethyldihydropteridine diphosphokinase activity"/>
    <property type="evidence" value="ECO:0007669"/>
    <property type="project" value="UniProtKB-EC"/>
</dbReference>
<dbReference type="PANTHER" id="PTHR43071">
    <property type="entry name" value="2-AMINO-4-HYDROXY-6-HYDROXYMETHYLDIHYDROPTERIDINE PYROPHOSPHOKINASE"/>
    <property type="match status" value="1"/>
</dbReference>
<feature type="domain" description="7,8-dihydro-6-hydroxymethylpterin-pyrophosphokinase" evidence="8">
    <location>
        <begin position="111"/>
        <end position="122"/>
    </location>
</feature>
<dbReference type="CDD" id="cd00483">
    <property type="entry name" value="HPPK"/>
    <property type="match status" value="1"/>
</dbReference>
<dbReference type="PROSITE" id="PS00794">
    <property type="entry name" value="HPPK"/>
    <property type="match status" value="1"/>
</dbReference>
<proteinExistence type="predicted"/>
<dbReference type="NCBIfam" id="TIGR01498">
    <property type="entry name" value="folK"/>
    <property type="match status" value="1"/>
</dbReference>